<evidence type="ECO:0000256" key="1">
    <source>
        <dbReference type="SAM" id="Phobius"/>
    </source>
</evidence>
<protein>
    <submittedName>
        <fullName evidence="2">Uncharacterized protein</fullName>
    </submittedName>
</protein>
<evidence type="ECO:0000313" key="2">
    <source>
        <dbReference type="EMBL" id="GKH73543.1"/>
    </source>
</evidence>
<keyword evidence="1" id="KW-0812">Transmembrane</keyword>
<name>A0AA37K913_9BACT</name>
<feature type="transmembrane region" description="Helical" evidence="1">
    <location>
        <begin position="6"/>
        <end position="25"/>
    </location>
</feature>
<keyword evidence="1" id="KW-0472">Membrane</keyword>
<dbReference type="AlphaFoldDB" id="A0AA37K913"/>
<sequence length="213" mass="24611">MNKTIHFTYMSLILTLFVLFIIGYIRQGDNKLIYESLKKDSYNYHQIYSINLEQMNTDNITVSDTLSVLKENGENILVSEILNTGDKFVIRFNDAGCISCMQYFKKHIDYINMFISEVGAQNVICLLNSNNPRIIRSFKKQYCISCEVYGLSIGLLSPIMEVSDTVVAYYFCVLSKEYLMENCFINIQEISERTDAYFESIKRKFAVLDGKGD</sequence>
<organism evidence="2 3">
    <name type="scientific">Parabacteroides merdae</name>
    <dbReference type="NCBI Taxonomy" id="46503"/>
    <lineage>
        <taxon>Bacteria</taxon>
        <taxon>Pseudomonadati</taxon>
        <taxon>Bacteroidota</taxon>
        <taxon>Bacteroidia</taxon>
        <taxon>Bacteroidales</taxon>
        <taxon>Tannerellaceae</taxon>
        <taxon>Parabacteroides</taxon>
    </lineage>
</organism>
<reference evidence="2" key="1">
    <citation type="submission" date="2022-01" db="EMBL/GenBank/DDBJ databases">
        <title>Novel bile acid biosynthetic pathways are enriched in the microbiome of centenarians.</title>
        <authorList>
            <person name="Sato Y."/>
            <person name="Atarashi K."/>
            <person name="Plichta R.D."/>
            <person name="Arai Y."/>
            <person name="Sasajima S."/>
            <person name="Kearney M.S."/>
            <person name="Suda W."/>
            <person name="Takeshita K."/>
            <person name="Sasaki T."/>
            <person name="Okamoto S."/>
            <person name="Skelly N.A."/>
            <person name="Okamura Y."/>
            <person name="Vlamakis H."/>
            <person name="Li Y."/>
            <person name="Tanoue T."/>
            <person name="Takei H."/>
            <person name="Nittono H."/>
            <person name="Narushima S."/>
            <person name="Irie J."/>
            <person name="Itoh H."/>
            <person name="Moriya K."/>
            <person name="Sugiura Y."/>
            <person name="Suematsu M."/>
            <person name="Moritoki N."/>
            <person name="Shibata S."/>
            <person name="Littman R.D."/>
            <person name="Fischbach A.M."/>
            <person name="Uwamino Y."/>
            <person name="Inoue T."/>
            <person name="Honda A."/>
            <person name="Hattori M."/>
            <person name="Murai T."/>
            <person name="Xavier J.R."/>
            <person name="Hirose N."/>
            <person name="Honda K."/>
        </authorList>
    </citation>
    <scope>NUCLEOTIDE SEQUENCE</scope>
    <source>
        <strain evidence="2">CE91-St3</strain>
    </source>
</reference>
<evidence type="ECO:0000313" key="3">
    <source>
        <dbReference type="Proteomes" id="UP001055114"/>
    </source>
</evidence>
<comment type="caution">
    <text evidence="2">The sequence shown here is derived from an EMBL/GenBank/DDBJ whole genome shotgun (WGS) entry which is preliminary data.</text>
</comment>
<dbReference type="EMBL" id="BQNZ01000003">
    <property type="protein sequence ID" value="GKH73543.1"/>
    <property type="molecule type" value="Genomic_DNA"/>
</dbReference>
<gene>
    <name evidence="2" type="ORF">CE91St3_34060</name>
</gene>
<dbReference type="RefSeq" id="WP_075967647.1">
    <property type="nucleotide sequence ID" value="NZ_JAJCQX010000084.1"/>
</dbReference>
<dbReference type="Proteomes" id="UP001055114">
    <property type="component" value="Unassembled WGS sequence"/>
</dbReference>
<proteinExistence type="predicted"/>
<accession>A0AA37K913</accession>
<keyword evidence="1" id="KW-1133">Transmembrane helix</keyword>